<dbReference type="EMBL" id="JBHSWI010000001">
    <property type="protein sequence ID" value="MFC6647043.1"/>
    <property type="molecule type" value="Genomic_DNA"/>
</dbReference>
<evidence type="ECO:0008006" key="3">
    <source>
        <dbReference type="Google" id="ProtNLM"/>
    </source>
</evidence>
<evidence type="ECO:0000313" key="2">
    <source>
        <dbReference type="Proteomes" id="UP001596391"/>
    </source>
</evidence>
<name>A0ABW1ZDF2_9BACT</name>
<accession>A0ABW1ZDF2</accession>
<dbReference type="RefSeq" id="WP_263371024.1">
    <property type="nucleotide sequence ID" value="NZ_JAGSYD010000002.1"/>
</dbReference>
<comment type="caution">
    <text evidence="1">The sequence shown here is derived from an EMBL/GenBank/DDBJ whole genome shotgun (WGS) entry which is preliminary data.</text>
</comment>
<reference evidence="2" key="1">
    <citation type="journal article" date="2019" name="Int. J. Syst. Evol. Microbiol.">
        <title>The Global Catalogue of Microorganisms (GCM) 10K type strain sequencing project: providing services to taxonomists for standard genome sequencing and annotation.</title>
        <authorList>
            <consortium name="The Broad Institute Genomics Platform"/>
            <consortium name="The Broad Institute Genome Sequencing Center for Infectious Disease"/>
            <person name="Wu L."/>
            <person name="Ma J."/>
        </authorList>
    </citation>
    <scope>NUCLEOTIDE SEQUENCE [LARGE SCALE GENOMIC DNA]</scope>
    <source>
        <strain evidence="2">CGMCC 1.16026</strain>
    </source>
</reference>
<keyword evidence="2" id="KW-1185">Reference proteome</keyword>
<sequence>MSETMFDEAAKKLTAFGVPIEGRSGEITKEGIKARYEFNGEKLVIEVVERPFFMPVNMIEERLAHYFSSMGITASPDQPQS</sequence>
<organism evidence="1 2">
    <name type="scientific">Granulicella cerasi</name>
    <dbReference type="NCBI Taxonomy" id="741063"/>
    <lineage>
        <taxon>Bacteria</taxon>
        <taxon>Pseudomonadati</taxon>
        <taxon>Acidobacteriota</taxon>
        <taxon>Terriglobia</taxon>
        <taxon>Terriglobales</taxon>
        <taxon>Acidobacteriaceae</taxon>
        <taxon>Granulicella</taxon>
    </lineage>
</organism>
<dbReference type="Proteomes" id="UP001596391">
    <property type="component" value="Unassembled WGS sequence"/>
</dbReference>
<protein>
    <recommendedName>
        <fullName evidence="3">DUF2470 domain-containing protein</fullName>
    </recommendedName>
</protein>
<evidence type="ECO:0000313" key="1">
    <source>
        <dbReference type="EMBL" id="MFC6647043.1"/>
    </source>
</evidence>
<proteinExistence type="predicted"/>
<gene>
    <name evidence="1" type="ORF">ACFQBQ_15965</name>
</gene>